<dbReference type="EMBL" id="WTYM01000033">
    <property type="protein sequence ID" value="MXO59118.1"/>
    <property type="molecule type" value="Genomic_DNA"/>
</dbReference>
<evidence type="ECO:0000256" key="1">
    <source>
        <dbReference type="SAM" id="SignalP"/>
    </source>
</evidence>
<proteinExistence type="predicted"/>
<sequence>MSPSRILLSVAAFALPMAAAAQEAAPESDFATDLRVTITGTVSSFDWTDPHCQLMLKVPLPDGGEISWNLELAPPAELKARGWKPSSLKPGNRVELEINPSLDGTTSGYVLAARKEGKPIGKTVEG</sequence>
<accession>A0A6I4SUJ8</accession>
<dbReference type="AlphaFoldDB" id="A0A6I4SUJ8"/>
<organism evidence="2 3">
    <name type="scientific">Croceibacterium salegens</name>
    <dbReference type="NCBI Taxonomy" id="1737568"/>
    <lineage>
        <taxon>Bacteria</taxon>
        <taxon>Pseudomonadati</taxon>
        <taxon>Pseudomonadota</taxon>
        <taxon>Alphaproteobacteria</taxon>
        <taxon>Sphingomonadales</taxon>
        <taxon>Erythrobacteraceae</taxon>
        <taxon>Croceibacterium</taxon>
    </lineage>
</organism>
<feature type="chain" id="PRO_5026331642" evidence="1">
    <location>
        <begin position="22"/>
        <end position="126"/>
    </location>
</feature>
<comment type="caution">
    <text evidence="2">The sequence shown here is derived from an EMBL/GenBank/DDBJ whole genome shotgun (WGS) entry which is preliminary data.</text>
</comment>
<dbReference type="Proteomes" id="UP000433652">
    <property type="component" value="Unassembled WGS sequence"/>
</dbReference>
<evidence type="ECO:0000313" key="3">
    <source>
        <dbReference type="Proteomes" id="UP000433652"/>
    </source>
</evidence>
<feature type="signal peptide" evidence="1">
    <location>
        <begin position="1"/>
        <end position="21"/>
    </location>
</feature>
<dbReference type="RefSeq" id="WP_159793272.1">
    <property type="nucleotide sequence ID" value="NZ_WTYM01000033.1"/>
</dbReference>
<dbReference type="OrthoDB" id="8420938at2"/>
<keyword evidence="3" id="KW-1185">Reference proteome</keyword>
<protein>
    <submittedName>
        <fullName evidence="2">Uncharacterized protein</fullName>
    </submittedName>
</protein>
<keyword evidence="1" id="KW-0732">Signal</keyword>
<dbReference type="InterPro" id="IPR046150">
    <property type="entry name" value="DUF6152"/>
</dbReference>
<evidence type="ECO:0000313" key="2">
    <source>
        <dbReference type="EMBL" id="MXO59118.1"/>
    </source>
</evidence>
<reference evidence="2 3" key="1">
    <citation type="submission" date="2019-12" db="EMBL/GenBank/DDBJ databases">
        <title>Genomic-based taxomic classification of the family Erythrobacteraceae.</title>
        <authorList>
            <person name="Xu L."/>
        </authorList>
    </citation>
    <scope>NUCLEOTIDE SEQUENCE [LARGE SCALE GENOMIC DNA]</scope>
    <source>
        <strain evidence="2 3">MCCC 1K01500</strain>
    </source>
</reference>
<dbReference type="Pfam" id="PF19649">
    <property type="entry name" value="DUF6152"/>
    <property type="match status" value="1"/>
</dbReference>
<name>A0A6I4SUJ8_9SPHN</name>
<gene>
    <name evidence="2" type="ORF">GRI89_06140</name>
</gene>